<evidence type="ECO:0000313" key="2">
    <source>
        <dbReference type="Proteomes" id="UP000886874"/>
    </source>
</evidence>
<gene>
    <name evidence="1" type="ORF">IAA67_01725</name>
</gene>
<proteinExistence type="predicted"/>
<dbReference type="AlphaFoldDB" id="A0A9D1CN61"/>
<accession>A0A9D1CN61</accession>
<sequence length="368" mass="40260">MSESMNLASKYAKRVDERFTRESQAMLALNNDYNFTGVRTVNVYSIPTVAMTDYSRSGSNRYGTPNDLTRNIQTLTVSQDRAFTFIIDRGDRVQSQMVMDAGKALARQLKEVWVPEFDAYVFRKLAAEATARGNYGTTAVTKDNAYGLFLDAMEALGNKNVPDKGRVAFCSYRFANLLKQDPAFMKYGDSSQEMLIKGVIGEVDGCKIVKVPSARLPSGCAFLLTHPMAATAPRQLEEYKTHSDPPGISGFLVEGRVVYDCFVLEEKADAIYYHGSQAVLRQLNVTVAQTGENQITVFLNPGTPEEGCNWCYKLGSAAETVTYNTAVSGFTDLTGSGAAITTSGQKYLTVAEVDSSDRARAVGVVKLS</sequence>
<dbReference type="Proteomes" id="UP000886874">
    <property type="component" value="Unassembled WGS sequence"/>
</dbReference>
<comment type="caution">
    <text evidence="1">The sequence shown here is derived from an EMBL/GenBank/DDBJ whole genome shotgun (WGS) entry which is preliminary data.</text>
</comment>
<evidence type="ECO:0000313" key="1">
    <source>
        <dbReference type="EMBL" id="HIQ69037.1"/>
    </source>
</evidence>
<reference evidence="1" key="1">
    <citation type="submission" date="2020-10" db="EMBL/GenBank/DDBJ databases">
        <authorList>
            <person name="Gilroy R."/>
        </authorList>
    </citation>
    <scope>NUCLEOTIDE SEQUENCE</scope>
    <source>
        <strain evidence="1">ChiSjej2B20-13462</strain>
    </source>
</reference>
<protein>
    <submittedName>
        <fullName evidence="1">N4-gp56 family major capsid protein</fullName>
    </submittedName>
</protein>
<reference evidence="1" key="2">
    <citation type="journal article" date="2021" name="PeerJ">
        <title>Extensive microbial diversity within the chicken gut microbiome revealed by metagenomics and culture.</title>
        <authorList>
            <person name="Gilroy R."/>
            <person name="Ravi A."/>
            <person name="Getino M."/>
            <person name="Pursley I."/>
            <person name="Horton D.L."/>
            <person name="Alikhan N.F."/>
            <person name="Baker D."/>
            <person name="Gharbi K."/>
            <person name="Hall N."/>
            <person name="Watson M."/>
            <person name="Adriaenssens E.M."/>
            <person name="Foster-Nyarko E."/>
            <person name="Jarju S."/>
            <person name="Secka A."/>
            <person name="Antonio M."/>
            <person name="Oren A."/>
            <person name="Chaudhuri R.R."/>
            <person name="La Ragione R."/>
            <person name="Hildebrand F."/>
            <person name="Pallen M.J."/>
        </authorList>
    </citation>
    <scope>NUCLEOTIDE SEQUENCE</scope>
    <source>
        <strain evidence="1">ChiSjej2B20-13462</strain>
    </source>
</reference>
<name>A0A9D1CN61_9FIRM</name>
<organism evidence="1 2">
    <name type="scientific">Candidatus Avoscillospira stercorigallinarum</name>
    <dbReference type="NCBI Taxonomy" id="2840708"/>
    <lineage>
        <taxon>Bacteria</taxon>
        <taxon>Bacillati</taxon>
        <taxon>Bacillota</taxon>
        <taxon>Clostridia</taxon>
        <taxon>Eubacteriales</taxon>
        <taxon>Oscillospiraceae</taxon>
        <taxon>Oscillospiraceae incertae sedis</taxon>
        <taxon>Candidatus Avoscillospira</taxon>
    </lineage>
</organism>
<dbReference type="EMBL" id="DVFN01000021">
    <property type="protein sequence ID" value="HIQ69037.1"/>
    <property type="molecule type" value="Genomic_DNA"/>
</dbReference>